<gene>
    <name evidence="3" type="ORF">TIFTF001_020695</name>
</gene>
<dbReference type="Proteomes" id="UP001187192">
    <property type="component" value="Unassembled WGS sequence"/>
</dbReference>
<feature type="domain" description="Aminotransferase-like plant mobile" evidence="2">
    <location>
        <begin position="224"/>
        <end position="317"/>
    </location>
</feature>
<reference evidence="3" key="1">
    <citation type="submission" date="2023-07" db="EMBL/GenBank/DDBJ databases">
        <title>draft genome sequence of fig (Ficus carica).</title>
        <authorList>
            <person name="Takahashi T."/>
            <person name="Nishimura K."/>
        </authorList>
    </citation>
    <scope>NUCLEOTIDE SEQUENCE</scope>
</reference>
<name>A0AA88AGL3_FICCA</name>
<feature type="region of interest" description="Disordered" evidence="1">
    <location>
        <begin position="1"/>
        <end position="67"/>
    </location>
</feature>
<evidence type="ECO:0000313" key="4">
    <source>
        <dbReference type="Proteomes" id="UP001187192"/>
    </source>
</evidence>
<dbReference type="Gramene" id="FCD_00016630-RA">
    <property type="protein sequence ID" value="FCD_00016630-RA:cds"/>
    <property type="gene ID" value="FCD_00016630"/>
</dbReference>
<dbReference type="InterPro" id="IPR044824">
    <property type="entry name" value="MAIN-like"/>
</dbReference>
<dbReference type="PANTHER" id="PTHR46033">
    <property type="entry name" value="PROTEIN MAIN-LIKE 2"/>
    <property type="match status" value="1"/>
</dbReference>
<evidence type="ECO:0000259" key="2">
    <source>
        <dbReference type="Pfam" id="PF10536"/>
    </source>
</evidence>
<feature type="domain" description="Aminotransferase-like plant mobile" evidence="2">
    <location>
        <begin position="321"/>
        <end position="415"/>
    </location>
</feature>
<dbReference type="PANTHER" id="PTHR46033:SF67">
    <property type="entry name" value="AMINOTRANSFERASE-LIKE, PLANT MOBILE DOMAIN FAMILY PROTEIN"/>
    <property type="match status" value="1"/>
</dbReference>
<accession>A0AA88AGL3</accession>
<protein>
    <recommendedName>
        <fullName evidence="2">Aminotransferase-like plant mobile domain-containing protein</fullName>
    </recommendedName>
</protein>
<organism evidence="3 4">
    <name type="scientific">Ficus carica</name>
    <name type="common">Common fig</name>
    <dbReference type="NCBI Taxonomy" id="3494"/>
    <lineage>
        <taxon>Eukaryota</taxon>
        <taxon>Viridiplantae</taxon>
        <taxon>Streptophyta</taxon>
        <taxon>Embryophyta</taxon>
        <taxon>Tracheophyta</taxon>
        <taxon>Spermatophyta</taxon>
        <taxon>Magnoliopsida</taxon>
        <taxon>eudicotyledons</taxon>
        <taxon>Gunneridae</taxon>
        <taxon>Pentapetalae</taxon>
        <taxon>rosids</taxon>
        <taxon>fabids</taxon>
        <taxon>Rosales</taxon>
        <taxon>Moraceae</taxon>
        <taxon>Ficeae</taxon>
        <taxon>Ficus</taxon>
    </lineage>
</organism>
<feature type="compositionally biased region" description="Basic and acidic residues" evidence="1">
    <location>
        <begin position="603"/>
        <end position="612"/>
    </location>
</feature>
<evidence type="ECO:0000256" key="1">
    <source>
        <dbReference type="SAM" id="MobiDB-lite"/>
    </source>
</evidence>
<comment type="caution">
    <text evidence="3">The sequence shown here is derived from an EMBL/GenBank/DDBJ whole genome shotgun (WGS) entry which is preliminary data.</text>
</comment>
<dbReference type="InterPro" id="IPR019557">
    <property type="entry name" value="AminoTfrase-like_pln_mobile"/>
</dbReference>
<dbReference type="EMBL" id="BTGU01000038">
    <property type="protein sequence ID" value="GMN51540.1"/>
    <property type="molecule type" value="Genomic_DNA"/>
</dbReference>
<proteinExistence type="predicted"/>
<keyword evidence="4" id="KW-1185">Reference proteome</keyword>
<feature type="region of interest" description="Disordered" evidence="1">
    <location>
        <begin position="568"/>
        <end position="612"/>
    </location>
</feature>
<dbReference type="AlphaFoldDB" id="A0AA88AGL3"/>
<dbReference type="GO" id="GO:0010073">
    <property type="term" value="P:meristem maintenance"/>
    <property type="evidence" value="ECO:0007669"/>
    <property type="project" value="InterPro"/>
</dbReference>
<evidence type="ECO:0000313" key="3">
    <source>
        <dbReference type="EMBL" id="GMN51540.1"/>
    </source>
</evidence>
<feature type="region of interest" description="Disordered" evidence="1">
    <location>
        <begin position="647"/>
        <end position="681"/>
    </location>
</feature>
<feature type="domain" description="Aminotransferase-like plant mobile" evidence="2">
    <location>
        <begin position="99"/>
        <end position="223"/>
    </location>
</feature>
<feature type="compositionally biased region" description="Basic and acidic residues" evidence="1">
    <location>
        <begin position="663"/>
        <end position="681"/>
    </location>
</feature>
<dbReference type="Pfam" id="PF10536">
    <property type="entry name" value="PMD"/>
    <property type="match status" value="3"/>
</dbReference>
<sequence length="732" mass="84308">MEDPTDTDSIVETRQELIVSPTEQDLRPAHFLKPTAPTASIEEPPPPFSNSFTSKSRASKPRNSPPEVSFHGWLFPSENWKNWVEKMARKHRQTWEKAGIYEAIMGSTNKINKYPELVLELAKTWCPQTSSFAFRFAEATITLEDIMLCGGYSVLGRPVFDPPEAFLSRFEAEETREKEEKLNQERLLFVRSKGRKATQHAWMKRFMERESEVEHEAFLTLWLLRLARGTRIALAPVVLASIYRDLSYLKRKLFCSNDSEDGEEEEEIVVWAPFQLVLVWIWERFMLLQPERNLVEVGETTSTRLAQWHKVLKLESKDIKNEGLDEELESFARCLRPSELVGIDPPGHFVVPYLPHRVARQFGLDQDVPGSVIRCNQSHIVAWRSYDKPVNCEKLYIPSRFFISGVSARYFEWWNDSKPSDQDGVEPESVGVLKRHGEESSTSDCPGFSPKFCNRKRPMCEGSSSGVVKKKRMTESVEEKDAMKNKWKRLTEENEATCFPVRSWNSRKVEVRGSDPEDKLTLTELLRSRDVDGSVGKIRENGSHLNVEKKDDQTEPVVEKVYDRKRLREEDTESCPPGFSQKYKNKVEVRGSGPENKSTLNENKTKRSSEHNDAFRYPGFFKKCNKVEVGGSDLEDKLTLARMLRSQRTDGSVNGSRLPVMEPVKEEALEERLNDSEGESREVCEFDLDGMEKLEARIAKLENSIAKMKEARRDKMFWGAKKKTKEEPIDLD</sequence>